<feature type="domain" description="Nudix hydrolase" evidence="11">
    <location>
        <begin position="145"/>
        <end position="273"/>
    </location>
</feature>
<dbReference type="Pfam" id="PF09297">
    <property type="entry name" value="Zn_ribbon_NUD"/>
    <property type="match status" value="1"/>
</dbReference>
<organism evidence="12 13">
    <name type="scientific">Clostridium cibarium</name>
    <dbReference type="NCBI Taxonomy" id="2762247"/>
    <lineage>
        <taxon>Bacteria</taxon>
        <taxon>Bacillati</taxon>
        <taxon>Bacillota</taxon>
        <taxon>Clostridia</taxon>
        <taxon>Eubacteriales</taxon>
        <taxon>Clostridiaceae</taxon>
        <taxon>Clostridium</taxon>
    </lineage>
</organism>
<keyword evidence="6 10" id="KW-0378">Hydrolase</keyword>
<dbReference type="GO" id="GO:0016787">
    <property type="term" value="F:hydrolase activity"/>
    <property type="evidence" value="ECO:0007669"/>
    <property type="project" value="UniProtKB-KW"/>
</dbReference>
<comment type="cofactor">
    <cofactor evidence="2">
        <name>Zn(2+)</name>
        <dbReference type="ChEBI" id="CHEBI:29105"/>
    </cofactor>
</comment>
<dbReference type="PANTHER" id="PTHR42904">
    <property type="entry name" value="NUDIX HYDROLASE, NUDC SUBFAMILY"/>
    <property type="match status" value="1"/>
</dbReference>
<comment type="catalytic activity">
    <reaction evidence="9">
        <text>a 5'-end NAD(+)-phospho-ribonucleoside in mRNA + H2O = a 5'-end phospho-adenosine-phospho-ribonucleoside in mRNA + beta-nicotinamide D-ribonucleotide + 2 H(+)</text>
        <dbReference type="Rhea" id="RHEA:60876"/>
        <dbReference type="Rhea" id="RHEA-COMP:15698"/>
        <dbReference type="Rhea" id="RHEA-COMP:15719"/>
        <dbReference type="ChEBI" id="CHEBI:14649"/>
        <dbReference type="ChEBI" id="CHEBI:15377"/>
        <dbReference type="ChEBI" id="CHEBI:15378"/>
        <dbReference type="ChEBI" id="CHEBI:144029"/>
        <dbReference type="ChEBI" id="CHEBI:144051"/>
    </reaction>
    <physiologicalReaction direction="left-to-right" evidence="9">
        <dbReference type="Rhea" id="RHEA:60877"/>
    </physiologicalReaction>
</comment>
<evidence type="ECO:0000256" key="2">
    <source>
        <dbReference type="ARBA" id="ARBA00001947"/>
    </source>
</evidence>
<dbReference type="RefSeq" id="WP_143318495.1">
    <property type="nucleotide sequence ID" value="NZ_JACSRA010000038.1"/>
</dbReference>
<dbReference type="Pfam" id="PF00293">
    <property type="entry name" value="NUDIX"/>
    <property type="match status" value="1"/>
</dbReference>
<dbReference type="EMBL" id="JACSRA010000038">
    <property type="protein sequence ID" value="MBD7913177.1"/>
    <property type="molecule type" value="Genomic_DNA"/>
</dbReference>
<evidence type="ECO:0000256" key="10">
    <source>
        <dbReference type="RuleBase" id="RU003476"/>
    </source>
</evidence>
<evidence type="ECO:0000256" key="9">
    <source>
        <dbReference type="ARBA" id="ARBA00023679"/>
    </source>
</evidence>
<dbReference type="NCBIfam" id="NF001299">
    <property type="entry name" value="PRK00241.1"/>
    <property type="match status" value="1"/>
</dbReference>
<reference evidence="12 13" key="1">
    <citation type="submission" date="2020-08" db="EMBL/GenBank/DDBJ databases">
        <title>A Genomic Blueprint of the Chicken Gut Microbiome.</title>
        <authorList>
            <person name="Gilroy R."/>
            <person name="Ravi A."/>
            <person name="Getino M."/>
            <person name="Pursley I."/>
            <person name="Horton D.L."/>
            <person name="Alikhan N.-F."/>
            <person name="Baker D."/>
            <person name="Gharbi K."/>
            <person name="Hall N."/>
            <person name="Watson M."/>
            <person name="Adriaenssens E.M."/>
            <person name="Foster-Nyarko E."/>
            <person name="Jarju S."/>
            <person name="Secka A."/>
            <person name="Antonio M."/>
            <person name="Oren A."/>
            <person name="Chaudhuri R."/>
            <person name="La Ragione R.M."/>
            <person name="Hildebrand F."/>
            <person name="Pallen M.J."/>
        </authorList>
    </citation>
    <scope>NUCLEOTIDE SEQUENCE [LARGE SCALE GENOMIC DNA]</scope>
    <source>
        <strain evidence="12 13">Sa3CVN1</strain>
    </source>
</reference>
<evidence type="ECO:0000313" key="13">
    <source>
        <dbReference type="Proteomes" id="UP000627781"/>
    </source>
</evidence>
<comment type="similarity">
    <text evidence="3">Belongs to the Nudix hydrolase family. NudC subfamily.</text>
</comment>
<protein>
    <recommendedName>
        <fullName evidence="4">NAD(+) diphosphatase</fullName>
        <ecNumber evidence="4">3.6.1.22</ecNumber>
    </recommendedName>
</protein>
<dbReference type="PRINTS" id="PR00502">
    <property type="entry name" value="NUDIXFAMILY"/>
</dbReference>
<dbReference type="PROSITE" id="PS51462">
    <property type="entry name" value="NUDIX"/>
    <property type="match status" value="1"/>
</dbReference>
<dbReference type="InterPro" id="IPR050241">
    <property type="entry name" value="NAD-cap_RNA_hydrolase_NudC"/>
</dbReference>
<dbReference type="Proteomes" id="UP000627781">
    <property type="component" value="Unassembled WGS sequence"/>
</dbReference>
<dbReference type="SUPFAM" id="SSF55811">
    <property type="entry name" value="Nudix"/>
    <property type="match status" value="1"/>
</dbReference>
<dbReference type="InterPro" id="IPR020084">
    <property type="entry name" value="NUDIX_hydrolase_CS"/>
</dbReference>
<evidence type="ECO:0000259" key="11">
    <source>
        <dbReference type="PROSITE" id="PS51462"/>
    </source>
</evidence>
<dbReference type="InterPro" id="IPR020476">
    <property type="entry name" value="Nudix_hydrolase"/>
</dbReference>
<evidence type="ECO:0000256" key="5">
    <source>
        <dbReference type="ARBA" id="ARBA00022723"/>
    </source>
</evidence>
<comment type="cofactor">
    <cofactor evidence="1">
        <name>Mg(2+)</name>
        <dbReference type="ChEBI" id="CHEBI:18420"/>
    </cofactor>
</comment>
<evidence type="ECO:0000256" key="6">
    <source>
        <dbReference type="ARBA" id="ARBA00022801"/>
    </source>
</evidence>
<dbReference type="InterPro" id="IPR015376">
    <property type="entry name" value="Znr_NADH_PPase"/>
</dbReference>
<dbReference type="InterPro" id="IPR015797">
    <property type="entry name" value="NUDIX_hydrolase-like_dom_sf"/>
</dbReference>
<gene>
    <name evidence="12" type="primary">nudC</name>
    <name evidence="12" type="ORF">H9661_17640</name>
</gene>
<dbReference type="EC" id="3.6.1.22" evidence="4"/>
<dbReference type="Gene3D" id="3.90.79.20">
    <property type="match status" value="1"/>
</dbReference>
<comment type="caution">
    <text evidence="12">The sequence shown here is derived from an EMBL/GenBank/DDBJ whole genome shotgun (WGS) entry which is preliminary data.</text>
</comment>
<keyword evidence="7" id="KW-0460">Magnesium</keyword>
<evidence type="ECO:0000256" key="7">
    <source>
        <dbReference type="ARBA" id="ARBA00022842"/>
    </source>
</evidence>
<dbReference type="InterPro" id="IPR000086">
    <property type="entry name" value="NUDIX_hydrolase_dom"/>
</dbReference>
<accession>A0ABR8PYG6</accession>
<dbReference type="PROSITE" id="PS00893">
    <property type="entry name" value="NUDIX_BOX"/>
    <property type="match status" value="1"/>
</dbReference>
<evidence type="ECO:0000256" key="3">
    <source>
        <dbReference type="ARBA" id="ARBA00009595"/>
    </source>
</evidence>
<proteinExistence type="inferred from homology"/>
<dbReference type="InterPro" id="IPR049734">
    <property type="entry name" value="NudC-like_C"/>
</dbReference>
<evidence type="ECO:0000256" key="4">
    <source>
        <dbReference type="ARBA" id="ARBA00012381"/>
    </source>
</evidence>
<keyword evidence="5" id="KW-0479">Metal-binding</keyword>
<keyword evidence="8" id="KW-0520">NAD</keyword>
<evidence type="ECO:0000256" key="8">
    <source>
        <dbReference type="ARBA" id="ARBA00023027"/>
    </source>
</evidence>
<sequence>MIQDIHPNLFHNEYVEKTPNEDSFILCFNENNILLNNSKGKIYYPKYSDFSHINATYIYLFKIDEKEFFLAQVKIDIEINNFSFENISLFRTAVPKYNAFAGITAYHLNCWYKNNKYCGRCGHELIPDDKERMMYCEDCRNMVYPKISPAVIVAITHGDKLLLTKYAGREYKKHALVAGFIEIGETPEEAVKREVMEEVGVKVKNIRYYKSQPWGFSESLLIGYFAELDGDSLITMDESELSEAIWIKRDEIEIEYDGLSLTNEMICKFKDNM</sequence>
<name>A0ABR8PYG6_9CLOT</name>
<dbReference type="CDD" id="cd03429">
    <property type="entry name" value="NUDIX_NADH_pyrophosphatase_Nudt13"/>
    <property type="match status" value="1"/>
</dbReference>
<dbReference type="Gene3D" id="3.90.79.10">
    <property type="entry name" value="Nucleoside Triphosphate Pyrophosphohydrolase"/>
    <property type="match status" value="1"/>
</dbReference>
<evidence type="ECO:0000313" key="12">
    <source>
        <dbReference type="EMBL" id="MBD7913177.1"/>
    </source>
</evidence>
<dbReference type="PANTHER" id="PTHR42904:SF6">
    <property type="entry name" value="NAD-CAPPED RNA HYDROLASE NUDT12"/>
    <property type="match status" value="1"/>
</dbReference>
<evidence type="ECO:0000256" key="1">
    <source>
        <dbReference type="ARBA" id="ARBA00001946"/>
    </source>
</evidence>
<keyword evidence="13" id="KW-1185">Reference proteome</keyword>